<evidence type="ECO:0000313" key="1">
    <source>
        <dbReference type="EMBL" id="OGN27870.1"/>
    </source>
</evidence>
<evidence type="ECO:0000313" key="2">
    <source>
        <dbReference type="Proteomes" id="UP000178444"/>
    </source>
</evidence>
<dbReference type="AlphaFoldDB" id="A0A1F8GSA0"/>
<protein>
    <submittedName>
        <fullName evidence="1">Uncharacterized protein</fullName>
    </submittedName>
</protein>
<name>A0A1F8GSA0_9BACT</name>
<accession>A0A1F8GSA0</accession>
<reference evidence="1 2" key="1">
    <citation type="journal article" date="2016" name="Nat. Commun.">
        <title>Thousands of microbial genomes shed light on interconnected biogeochemical processes in an aquifer system.</title>
        <authorList>
            <person name="Anantharaman K."/>
            <person name="Brown C.T."/>
            <person name="Hug L.A."/>
            <person name="Sharon I."/>
            <person name="Castelle C.J."/>
            <person name="Probst A.J."/>
            <person name="Thomas B.C."/>
            <person name="Singh A."/>
            <person name="Wilkins M.J."/>
            <person name="Karaoz U."/>
            <person name="Brodie E.L."/>
            <person name="Williams K.H."/>
            <person name="Hubbard S.S."/>
            <person name="Banfield J.F."/>
        </authorList>
    </citation>
    <scope>NUCLEOTIDE SEQUENCE [LARGE SCALE GENOMIC DNA]</scope>
</reference>
<gene>
    <name evidence="1" type="ORF">A2941_00805</name>
</gene>
<sequence length="97" mass="11494">MAIETFPVPKKRIKFHPEMFKTDGVPDNVLMLERGMHLNELALRAFVEGEKKDELDQLFSRNQRVYIERVHLPHCLECRKRLEAIRLEKAEPDELPL</sequence>
<comment type="caution">
    <text evidence="1">The sequence shown here is derived from an EMBL/GenBank/DDBJ whole genome shotgun (WGS) entry which is preliminary data.</text>
</comment>
<dbReference type="EMBL" id="MGKO01000006">
    <property type="protein sequence ID" value="OGN27870.1"/>
    <property type="molecule type" value="Genomic_DNA"/>
</dbReference>
<dbReference type="Proteomes" id="UP000178444">
    <property type="component" value="Unassembled WGS sequence"/>
</dbReference>
<organism evidence="1 2">
    <name type="scientific">Candidatus Yanofskybacteria bacterium RIFCSPLOWO2_01_FULL_49_17</name>
    <dbReference type="NCBI Taxonomy" id="1802700"/>
    <lineage>
        <taxon>Bacteria</taxon>
        <taxon>Candidatus Yanofskyibacteriota</taxon>
    </lineage>
</organism>
<proteinExistence type="predicted"/>